<evidence type="ECO:0000313" key="2">
    <source>
        <dbReference type="Proteomes" id="UP001162060"/>
    </source>
</evidence>
<proteinExistence type="predicted"/>
<dbReference type="PANTHER" id="PTHR11439">
    <property type="entry name" value="GAG-POL-RELATED RETROTRANSPOSON"/>
    <property type="match status" value="1"/>
</dbReference>
<dbReference type="PANTHER" id="PTHR11439:SF463">
    <property type="entry name" value="REVERSE TRANSCRIPTASE TY1_COPIA-TYPE DOMAIN-CONTAINING PROTEIN"/>
    <property type="match status" value="1"/>
</dbReference>
<dbReference type="EMBL" id="CAKLBY020000175">
    <property type="protein sequence ID" value="CAK7931523.1"/>
    <property type="molecule type" value="Genomic_DNA"/>
</dbReference>
<protein>
    <recommendedName>
        <fullName evidence="3">Reverse transcriptase Ty1/copia-type domain-containing protein</fullName>
    </recommendedName>
</protein>
<accession>A0AAV1UCY1</accession>
<evidence type="ECO:0008006" key="3">
    <source>
        <dbReference type="Google" id="ProtNLM"/>
    </source>
</evidence>
<organism evidence="1 2">
    <name type="scientific">Peronospora matthiolae</name>
    <dbReference type="NCBI Taxonomy" id="2874970"/>
    <lineage>
        <taxon>Eukaryota</taxon>
        <taxon>Sar</taxon>
        <taxon>Stramenopiles</taxon>
        <taxon>Oomycota</taxon>
        <taxon>Peronosporomycetes</taxon>
        <taxon>Peronosporales</taxon>
        <taxon>Peronosporaceae</taxon>
        <taxon>Peronospora</taxon>
    </lineage>
</organism>
<reference evidence="1" key="1">
    <citation type="submission" date="2024-01" db="EMBL/GenBank/DDBJ databases">
        <authorList>
            <person name="Webb A."/>
        </authorList>
    </citation>
    <scope>NUCLEOTIDE SEQUENCE</scope>
    <source>
        <strain evidence="1">Pm1</strain>
    </source>
</reference>
<dbReference type="AlphaFoldDB" id="A0AAV1UCY1"/>
<gene>
    <name evidence="1" type="ORF">PM001_LOCUS16673</name>
</gene>
<name>A0AAV1UCY1_9STRA</name>
<evidence type="ECO:0000313" key="1">
    <source>
        <dbReference type="EMBL" id="CAK7931523.1"/>
    </source>
</evidence>
<sequence length="128" mass="14504">MCQRRYVNDILKRFGMYECKATASPVDLSTRLVASSEAANIDVPFREAVGALMYLTTATCPDIAYAVGNVSRFLEDPQQEHWIFRYLKETKSHGLRFQPSDKIGVAIRMRTGLVILLIASRLRVTLSY</sequence>
<comment type="caution">
    <text evidence="1">The sequence shown here is derived from an EMBL/GenBank/DDBJ whole genome shotgun (WGS) entry which is preliminary data.</text>
</comment>
<dbReference type="Proteomes" id="UP001162060">
    <property type="component" value="Unassembled WGS sequence"/>
</dbReference>